<dbReference type="PANTHER" id="PTHR43731">
    <property type="entry name" value="RHOMBOID PROTEASE"/>
    <property type="match status" value="1"/>
</dbReference>
<evidence type="ECO:0000313" key="9">
    <source>
        <dbReference type="EMBL" id="RCS22008.1"/>
    </source>
</evidence>
<evidence type="ECO:0000256" key="7">
    <source>
        <dbReference type="SAM" id="Phobius"/>
    </source>
</evidence>
<dbReference type="Pfam" id="PF01694">
    <property type="entry name" value="Rhomboid"/>
    <property type="match status" value="1"/>
</dbReference>
<feature type="domain" description="Peptidase S54 rhomboid" evidence="8">
    <location>
        <begin position="71"/>
        <end position="232"/>
    </location>
</feature>
<dbReference type="SUPFAM" id="SSF144091">
    <property type="entry name" value="Rhomboid-like"/>
    <property type="match status" value="1"/>
</dbReference>
<feature type="transmembrane region" description="Helical" evidence="7">
    <location>
        <begin position="80"/>
        <end position="99"/>
    </location>
</feature>
<dbReference type="InterPro" id="IPR050925">
    <property type="entry name" value="Rhomboid_protease_S54"/>
</dbReference>
<comment type="caution">
    <text evidence="9">The sequence shown here is derived from an EMBL/GenBank/DDBJ whole genome shotgun (WGS) entry which is preliminary data.</text>
</comment>
<keyword evidence="10" id="KW-1185">Reference proteome</keyword>
<dbReference type="GO" id="GO:0004252">
    <property type="term" value="F:serine-type endopeptidase activity"/>
    <property type="evidence" value="ECO:0007669"/>
    <property type="project" value="InterPro"/>
</dbReference>
<dbReference type="EMBL" id="QOZG01000011">
    <property type="protein sequence ID" value="RCS22008.1"/>
    <property type="molecule type" value="Genomic_DNA"/>
</dbReference>
<feature type="transmembrane region" description="Helical" evidence="7">
    <location>
        <begin position="135"/>
        <end position="156"/>
    </location>
</feature>
<dbReference type="GO" id="GO:0016020">
    <property type="term" value="C:membrane"/>
    <property type="evidence" value="ECO:0007669"/>
    <property type="project" value="UniProtKB-SubCell"/>
</dbReference>
<evidence type="ECO:0000256" key="1">
    <source>
        <dbReference type="ARBA" id="ARBA00004141"/>
    </source>
</evidence>
<dbReference type="RefSeq" id="WP_114442418.1">
    <property type="nucleotide sequence ID" value="NZ_QOZG01000011.1"/>
</dbReference>
<evidence type="ECO:0000256" key="5">
    <source>
        <dbReference type="ARBA" id="ARBA00022989"/>
    </source>
</evidence>
<dbReference type="Proteomes" id="UP000253420">
    <property type="component" value="Unassembled WGS sequence"/>
</dbReference>
<dbReference type="Gene3D" id="1.20.1540.10">
    <property type="entry name" value="Rhomboid-like"/>
    <property type="match status" value="1"/>
</dbReference>
<feature type="transmembrane region" description="Helical" evidence="7">
    <location>
        <begin position="176"/>
        <end position="197"/>
    </location>
</feature>
<keyword evidence="5 7" id="KW-1133">Transmembrane helix</keyword>
<keyword evidence="6 7" id="KW-0472">Membrane</keyword>
<keyword evidence="3 7" id="KW-0812">Transmembrane</keyword>
<dbReference type="InterPro" id="IPR035952">
    <property type="entry name" value="Rhomboid-like_sf"/>
</dbReference>
<dbReference type="InterPro" id="IPR022764">
    <property type="entry name" value="Peptidase_S54_rhomboid_dom"/>
</dbReference>
<sequence>MIPEIDLKQARTSEPVFNIPGIILVLIALCVVAFLAQDYILDDQQNLWVMMNLAYWPVRFSQGGGFGDPAAWLTAVTYSFLHGGFAHIAVNMVWLAAFGSPLAGRIGTTRMIIFWIVTAIAAAFTHYAIHPDSAMPLVGASGSISGMMGAAARYGFRRVPDILHDGKGRSEFAGPLLPIGVTLTLRPVLAFLGVWFVVNLATGLVSMSPMESASIAWEAHIGGFLVGFFGIALLDRPSPLDAAIRRY</sequence>
<organism evidence="9 10">
    <name type="scientific">Phyllobacterium salinisoli</name>
    <dbReference type="NCBI Taxonomy" id="1899321"/>
    <lineage>
        <taxon>Bacteria</taxon>
        <taxon>Pseudomonadati</taxon>
        <taxon>Pseudomonadota</taxon>
        <taxon>Alphaproteobacteria</taxon>
        <taxon>Hyphomicrobiales</taxon>
        <taxon>Phyllobacteriaceae</taxon>
        <taxon>Phyllobacterium</taxon>
    </lineage>
</organism>
<dbReference type="GO" id="GO:0006508">
    <property type="term" value="P:proteolysis"/>
    <property type="evidence" value="ECO:0007669"/>
    <property type="project" value="UniProtKB-KW"/>
</dbReference>
<evidence type="ECO:0000256" key="2">
    <source>
        <dbReference type="ARBA" id="ARBA00009045"/>
    </source>
</evidence>
<dbReference type="OrthoDB" id="9797190at2"/>
<feature type="transmembrane region" description="Helical" evidence="7">
    <location>
        <begin position="111"/>
        <end position="129"/>
    </location>
</feature>
<keyword evidence="4" id="KW-0378">Hydrolase</keyword>
<evidence type="ECO:0000313" key="10">
    <source>
        <dbReference type="Proteomes" id="UP000253420"/>
    </source>
</evidence>
<gene>
    <name evidence="9" type="ORF">DUT91_20940</name>
</gene>
<comment type="subcellular location">
    <subcellularLocation>
        <location evidence="1">Membrane</location>
        <topology evidence="1">Multi-pass membrane protein</topology>
    </subcellularLocation>
</comment>
<feature type="transmembrane region" description="Helical" evidence="7">
    <location>
        <begin position="217"/>
        <end position="234"/>
    </location>
</feature>
<dbReference type="AlphaFoldDB" id="A0A368JXX7"/>
<evidence type="ECO:0000256" key="3">
    <source>
        <dbReference type="ARBA" id="ARBA00022692"/>
    </source>
</evidence>
<feature type="transmembrane region" description="Helical" evidence="7">
    <location>
        <begin position="21"/>
        <end position="41"/>
    </location>
</feature>
<name>A0A368JXX7_9HYPH</name>
<proteinExistence type="inferred from homology"/>
<reference evidence="9 10" key="1">
    <citation type="submission" date="2018-07" db="EMBL/GenBank/DDBJ databases">
        <title>The draft genome of Phyllobacterium salinisoli.</title>
        <authorList>
            <person name="Liu L."/>
            <person name="Li L."/>
            <person name="Zhang X."/>
            <person name="Liang L."/>
        </authorList>
    </citation>
    <scope>NUCLEOTIDE SEQUENCE [LARGE SCALE GENOMIC DNA]</scope>
    <source>
        <strain evidence="9 10">LLAN61</strain>
    </source>
</reference>
<accession>A0A368JXX7</accession>
<evidence type="ECO:0000256" key="4">
    <source>
        <dbReference type="ARBA" id="ARBA00022801"/>
    </source>
</evidence>
<keyword evidence="9" id="KW-0645">Protease</keyword>
<evidence type="ECO:0000256" key="6">
    <source>
        <dbReference type="ARBA" id="ARBA00023136"/>
    </source>
</evidence>
<comment type="similarity">
    <text evidence="2">Belongs to the peptidase S54 family.</text>
</comment>
<dbReference type="PANTHER" id="PTHR43731:SF14">
    <property type="entry name" value="PRESENILIN-ASSOCIATED RHOMBOID-LIKE PROTEIN, MITOCHONDRIAL"/>
    <property type="match status" value="1"/>
</dbReference>
<evidence type="ECO:0000259" key="8">
    <source>
        <dbReference type="Pfam" id="PF01694"/>
    </source>
</evidence>
<protein>
    <submittedName>
        <fullName evidence="9">Rhomboid family intramembrane serine protease</fullName>
    </submittedName>
</protein>